<comment type="caution">
    <text evidence="9">The sequence shown here is derived from an EMBL/GenBank/DDBJ whole genome shotgun (WGS) entry which is preliminary data.</text>
</comment>
<comment type="function">
    <text evidence="8">This protein is part of the stalk that links CF(0) to CF(1). It either transmits conformational changes from CF(0) to CF(1) or is implicated in proton conduction.</text>
</comment>
<keyword evidence="3 8" id="KW-0375">Hydrogen ion transport</keyword>
<dbReference type="GO" id="GO:0046933">
    <property type="term" value="F:proton-transporting ATP synthase activity, rotational mechanism"/>
    <property type="evidence" value="ECO:0007669"/>
    <property type="project" value="UniProtKB-UniRule"/>
</dbReference>
<dbReference type="EMBL" id="BALE01000022">
    <property type="protein sequence ID" value="GAN54518.1"/>
    <property type="molecule type" value="Genomic_DNA"/>
</dbReference>
<name>A0A0D6MMK9_9PROT</name>
<dbReference type="SUPFAM" id="SSF47928">
    <property type="entry name" value="N-terminal domain of the delta subunit of the F1F0-ATP synthase"/>
    <property type="match status" value="1"/>
</dbReference>
<dbReference type="PRINTS" id="PR00125">
    <property type="entry name" value="ATPASEDELTA"/>
</dbReference>
<evidence type="ECO:0000256" key="7">
    <source>
        <dbReference type="ARBA" id="ARBA00023310"/>
    </source>
</evidence>
<dbReference type="OrthoDB" id="9796185at2"/>
<evidence type="ECO:0000256" key="3">
    <source>
        <dbReference type="ARBA" id="ARBA00022781"/>
    </source>
</evidence>
<dbReference type="Proteomes" id="UP000032679">
    <property type="component" value="Unassembled WGS sequence"/>
</dbReference>
<dbReference type="PANTHER" id="PTHR11910">
    <property type="entry name" value="ATP SYNTHASE DELTA CHAIN"/>
    <property type="match status" value="1"/>
</dbReference>
<organism evidence="9 10">
    <name type="scientific">Tanticharoenia sakaeratensis NBRC 103193</name>
    <dbReference type="NCBI Taxonomy" id="1231623"/>
    <lineage>
        <taxon>Bacteria</taxon>
        <taxon>Pseudomonadati</taxon>
        <taxon>Pseudomonadota</taxon>
        <taxon>Alphaproteobacteria</taxon>
        <taxon>Acetobacterales</taxon>
        <taxon>Acetobacteraceae</taxon>
        <taxon>Tanticharoenia</taxon>
    </lineage>
</organism>
<keyword evidence="5 8" id="KW-0472">Membrane</keyword>
<gene>
    <name evidence="8" type="primary">atpH</name>
    <name evidence="9" type="ORF">Tasa_022_017</name>
</gene>
<evidence type="ECO:0000256" key="8">
    <source>
        <dbReference type="HAMAP-Rule" id="MF_01416"/>
    </source>
</evidence>
<keyword evidence="7 8" id="KW-0066">ATP synthesis</keyword>
<evidence type="ECO:0000256" key="5">
    <source>
        <dbReference type="ARBA" id="ARBA00023136"/>
    </source>
</evidence>
<dbReference type="InterPro" id="IPR000711">
    <property type="entry name" value="ATPase_OSCP/dsu"/>
</dbReference>
<comment type="subcellular location">
    <subcellularLocation>
        <location evidence="8">Cell membrane</location>
        <topology evidence="8">Peripheral membrane protein</topology>
    </subcellularLocation>
    <subcellularLocation>
        <location evidence="1">Membrane</location>
    </subcellularLocation>
</comment>
<comment type="similarity">
    <text evidence="8">Belongs to the ATPase delta chain family.</text>
</comment>
<dbReference type="AlphaFoldDB" id="A0A0D6MMK9"/>
<dbReference type="PROSITE" id="PS00389">
    <property type="entry name" value="ATPASE_DELTA"/>
    <property type="match status" value="1"/>
</dbReference>
<evidence type="ECO:0000313" key="9">
    <source>
        <dbReference type="EMBL" id="GAN54518.1"/>
    </source>
</evidence>
<keyword evidence="8" id="KW-1003">Cell membrane</keyword>
<dbReference type="GO" id="GO:0045259">
    <property type="term" value="C:proton-transporting ATP synthase complex"/>
    <property type="evidence" value="ECO:0007669"/>
    <property type="project" value="UniProtKB-KW"/>
</dbReference>
<dbReference type="GO" id="GO:0005886">
    <property type="term" value="C:plasma membrane"/>
    <property type="evidence" value="ECO:0007669"/>
    <property type="project" value="UniProtKB-SubCell"/>
</dbReference>
<sequence>MTGTASSDAAPQARPRVALSSLHGVPARYATALYEFADERSSLPEVLRQAETLATLIDEDVALRSFIGDRAIDARAGGQAIDAVLEARGFGDTLRHFVGVIARNRRLSRLRDILAAVSALAAKRRGEVVAEVRTAQPLSEQQRATLATRLSEAGYGRVAVTEIVEPELLGGLVVQIGAHLFDTSLRGRLTRLSHAMKGAA</sequence>
<evidence type="ECO:0000256" key="4">
    <source>
        <dbReference type="ARBA" id="ARBA00023065"/>
    </source>
</evidence>
<reference evidence="9 10" key="1">
    <citation type="submission" date="2012-10" db="EMBL/GenBank/DDBJ databases">
        <title>Genome sequencing of Tanticharoenia sakaeratensis NBRC 103193.</title>
        <authorList>
            <person name="Azuma Y."/>
            <person name="Hadano H."/>
            <person name="Hirakawa H."/>
            <person name="Matsushita K."/>
        </authorList>
    </citation>
    <scope>NUCLEOTIDE SEQUENCE [LARGE SCALE GENOMIC DNA]</scope>
    <source>
        <strain evidence="9 10">NBRC 103193</strain>
    </source>
</reference>
<dbReference type="HAMAP" id="MF_01416">
    <property type="entry name" value="ATP_synth_delta_bact"/>
    <property type="match status" value="1"/>
</dbReference>
<keyword evidence="2 8" id="KW-0813">Transport</keyword>
<dbReference type="RefSeq" id="WP_048849064.1">
    <property type="nucleotide sequence ID" value="NZ_BALE01000022.1"/>
</dbReference>
<protein>
    <recommendedName>
        <fullName evidence="8">ATP synthase subunit delta</fullName>
    </recommendedName>
    <alternativeName>
        <fullName evidence="8">ATP synthase F(1) sector subunit delta</fullName>
    </alternativeName>
    <alternativeName>
        <fullName evidence="8">F-type ATPase subunit delta</fullName>
        <shortName evidence="8">F-ATPase subunit delta</shortName>
    </alternativeName>
</protein>
<evidence type="ECO:0000256" key="2">
    <source>
        <dbReference type="ARBA" id="ARBA00022448"/>
    </source>
</evidence>
<accession>A0A0D6MMK9</accession>
<keyword evidence="10" id="KW-1185">Reference proteome</keyword>
<comment type="function">
    <text evidence="8">F(1)F(0) ATP synthase produces ATP from ADP in the presence of a proton or sodium gradient. F-type ATPases consist of two structural domains, F(1) containing the extramembraneous catalytic core and F(0) containing the membrane proton channel, linked together by a central stalk and a peripheral stalk. During catalysis, ATP synthesis in the catalytic domain of F(1) is coupled via a rotary mechanism of the central stalk subunits to proton translocation.</text>
</comment>
<proteinExistence type="inferred from homology"/>
<dbReference type="InterPro" id="IPR026015">
    <property type="entry name" value="ATP_synth_OSCP/delta_N_sf"/>
</dbReference>
<dbReference type="STRING" id="1231623.Tasa_022_017"/>
<keyword evidence="4 8" id="KW-0406">Ion transport</keyword>
<evidence type="ECO:0000256" key="1">
    <source>
        <dbReference type="ARBA" id="ARBA00004370"/>
    </source>
</evidence>
<dbReference type="InterPro" id="IPR020781">
    <property type="entry name" value="ATPase_OSCP/d_CS"/>
</dbReference>
<evidence type="ECO:0000256" key="6">
    <source>
        <dbReference type="ARBA" id="ARBA00023196"/>
    </source>
</evidence>
<dbReference type="Pfam" id="PF00213">
    <property type="entry name" value="OSCP"/>
    <property type="match status" value="1"/>
</dbReference>
<dbReference type="Gene3D" id="1.10.520.20">
    <property type="entry name" value="N-terminal domain of the delta subunit of the F1F0-ATP synthase"/>
    <property type="match status" value="1"/>
</dbReference>
<keyword evidence="6 8" id="KW-0139">CF(1)</keyword>
<evidence type="ECO:0000313" key="10">
    <source>
        <dbReference type="Proteomes" id="UP000032679"/>
    </source>
</evidence>
<dbReference type="NCBIfam" id="TIGR01145">
    <property type="entry name" value="ATP_synt_delta"/>
    <property type="match status" value="1"/>
</dbReference>